<reference evidence="1 2" key="1">
    <citation type="submission" date="2024-10" db="EMBL/GenBank/DDBJ databases">
        <title>Updated reference genomes for cyclostephanoid diatoms.</title>
        <authorList>
            <person name="Roberts W.R."/>
            <person name="Alverson A.J."/>
        </authorList>
    </citation>
    <scope>NUCLEOTIDE SEQUENCE [LARGE SCALE GENOMIC DNA]</scope>
    <source>
        <strain evidence="1 2">AJA010-31</strain>
    </source>
</reference>
<protein>
    <submittedName>
        <fullName evidence="1">Uncharacterized protein</fullName>
    </submittedName>
</protein>
<dbReference type="EMBL" id="JALLPJ020001409">
    <property type="protein sequence ID" value="KAL3765005.1"/>
    <property type="molecule type" value="Genomic_DNA"/>
</dbReference>
<evidence type="ECO:0000313" key="2">
    <source>
        <dbReference type="Proteomes" id="UP001530400"/>
    </source>
</evidence>
<dbReference type="Proteomes" id="UP001530400">
    <property type="component" value="Unassembled WGS sequence"/>
</dbReference>
<comment type="caution">
    <text evidence="1">The sequence shown here is derived from an EMBL/GenBank/DDBJ whole genome shotgun (WGS) entry which is preliminary data.</text>
</comment>
<proteinExistence type="predicted"/>
<sequence>MTKAPKVSFSETSVVILIPRLTKREKSKFWHSSTELSLSKVMWARSIQKVQAMDANESNETDASDYMGLERYLSKELAHQCDTHRKHYIRSVIDMQLGCSVDMLARFAQSQSRAEITRSHKIAMFYANRHFQEPKKRSNSSENKDFQSKYSCSKLVWEQFQPVSFSRKLSSMHYQRPKRNKVATRE</sequence>
<gene>
    <name evidence="1" type="ORF">ACHAWO_001967</name>
</gene>
<name>A0ABD3MLU7_9STRA</name>
<organism evidence="1 2">
    <name type="scientific">Cyclotella atomus</name>
    <dbReference type="NCBI Taxonomy" id="382360"/>
    <lineage>
        <taxon>Eukaryota</taxon>
        <taxon>Sar</taxon>
        <taxon>Stramenopiles</taxon>
        <taxon>Ochrophyta</taxon>
        <taxon>Bacillariophyta</taxon>
        <taxon>Coscinodiscophyceae</taxon>
        <taxon>Thalassiosirophycidae</taxon>
        <taxon>Stephanodiscales</taxon>
        <taxon>Stephanodiscaceae</taxon>
        <taxon>Cyclotella</taxon>
    </lineage>
</organism>
<accession>A0ABD3MLU7</accession>
<evidence type="ECO:0000313" key="1">
    <source>
        <dbReference type="EMBL" id="KAL3765005.1"/>
    </source>
</evidence>
<keyword evidence="2" id="KW-1185">Reference proteome</keyword>
<dbReference type="AlphaFoldDB" id="A0ABD3MLU7"/>